<dbReference type="EMBL" id="CP036290">
    <property type="protein sequence ID" value="QDU83168.1"/>
    <property type="molecule type" value="Genomic_DNA"/>
</dbReference>
<comment type="subcellular location">
    <subcellularLocation>
        <location evidence="1">Membrane</location>
        <topology evidence="1">Multi-pass membrane protein</topology>
    </subcellularLocation>
</comment>
<name>A0A518CVE9_9BACT</name>
<sequence>MPPVTLATALQVVIGLGLLNVWLLRSSIATAYRGGDATSLKEEFAAYGLGSGMFALVGTLKVGSAIALLVGLWVPELVLPAAVVVTVLMVGALAMHAKVKDPALKSLPAFCMLAMSGTLVIGTVSGT</sequence>
<dbReference type="InterPro" id="IPR032808">
    <property type="entry name" value="DoxX"/>
</dbReference>
<evidence type="ECO:0000256" key="5">
    <source>
        <dbReference type="SAM" id="Phobius"/>
    </source>
</evidence>
<keyword evidence="3 5" id="KW-1133">Transmembrane helix</keyword>
<dbReference type="GO" id="GO:0016020">
    <property type="term" value="C:membrane"/>
    <property type="evidence" value="ECO:0007669"/>
    <property type="project" value="UniProtKB-SubCell"/>
</dbReference>
<keyword evidence="7" id="KW-1185">Reference proteome</keyword>
<dbReference type="AlphaFoldDB" id="A0A518CVE9"/>
<feature type="transmembrane region" description="Helical" evidence="5">
    <location>
        <begin position="77"/>
        <end position="95"/>
    </location>
</feature>
<dbReference type="Proteomes" id="UP000319342">
    <property type="component" value="Chromosome"/>
</dbReference>
<dbReference type="Pfam" id="PF13564">
    <property type="entry name" value="DoxX_2"/>
    <property type="match status" value="1"/>
</dbReference>
<evidence type="ECO:0000313" key="6">
    <source>
        <dbReference type="EMBL" id="QDU83168.1"/>
    </source>
</evidence>
<feature type="transmembrane region" description="Helical" evidence="5">
    <location>
        <begin position="107"/>
        <end position="126"/>
    </location>
</feature>
<evidence type="ECO:0000256" key="2">
    <source>
        <dbReference type="ARBA" id="ARBA00022692"/>
    </source>
</evidence>
<evidence type="ECO:0000256" key="4">
    <source>
        <dbReference type="ARBA" id="ARBA00023136"/>
    </source>
</evidence>
<protein>
    <recommendedName>
        <fullName evidence="8">DoxX</fullName>
    </recommendedName>
</protein>
<keyword evidence="4 5" id="KW-0472">Membrane</keyword>
<proteinExistence type="predicted"/>
<gene>
    <name evidence="6" type="ORF">Pla163_02650</name>
</gene>
<organism evidence="6 7">
    <name type="scientific">Rohdeia mirabilis</name>
    <dbReference type="NCBI Taxonomy" id="2528008"/>
    <lineage>
        <taxon>Bacteria</taxon>
        <taxon>Pseudomonadati</taxon>
        <taxon>Planctomycetota</taxon>
        <taxon>Planctomycetia</taxon>
        <taxon>Planctomycetia incertae sedis</taxon>
        <taxon>Rohdeia</taxon>
    </lineage>
</organism>
<keyword evidence="2 5" id="KW-0812">Transmembrane</keyword>
<reference evidence="6 7" key="1">
    <citation type="submission" date="2019-02" db="EMBL/GenBank/DDBJ databases">
        <title>Deep-cultivation of Planctomycetes and their phenomic and genomic characterization uncovers novel biology.</title>
        <authorList>
            <person name="Wiegand S."/>
            <person name="Jogler M."/>
            <person name="Boedeker C."/>
            <person name="Pinto D."/>
            <person name="Vollmers J."/>
            <person name="Rivas-Marin E."/>
            <person name="Kohn T."/>
            <person name="Peeters S.H."/>
            <person name="Heuer A."/>
            <person name="Rast P."/>
            <person name="Oberbeckmann S."/>
            <person name="Bunk B."/>
            <person name="Jeske O."/>
            <person name="Meyerdierks A."/>
            <person name="Storesund J.E."/>
            <person name="Kallscheuer N."/>
            <person name="Luecker S."/>
            <person name="Lage O.M."/>
            <person name="Pohl T."/>
            <person name="Merkel B.J."/>
            <person name="Hornburger P."/>
            <person name="Mueller R.-W."/>
            <person name="Bruemmer F."/>
            <person name="Labrenz M."/>
            <person name="Spormann A.M."/>
            <person name="Op den Camp H."/>
            <person name="Overmann J."/>
            <person name="Amann R."/>
            <person name="Jetten M.S.M."/>
            <person name="Mascher T."/>
            <person name="Medema M.H."/>
            <person name="Devos D.P."/>
            <person name="Kaster A.-K."/>
            <person name="Ovreas L."/>
            <person name="Rohde M."/>
            <person name="Galperin M.Y."/>
            <person name="Jogler C."/>
        </authorList>
    </citation>
    <scope>NUCLEOTIDE SEQUENCE [LARGE SCALE GENOMIC DNA]</scope>
    <source>
        <strain evidence="6 7">Pla163</strain>
    </source>
</reference>
<evidence type="ECO:0008006" key="8">
    <source>
        <dbReference type="Google" id="ProtNLM"/>
    </source>
</evidence>
<feature type="transmembrane region" description="Helical" evidence="5">
    <location>
        <begin position="44"/>
        <end position="71"/>
    </location>
</feature>
<dbReference type="OrthoDB" id="1493324at2"/>
<feature type="transmembrane region" description="Helical" evidence="5">
    <location>
        <begin position="6"/>
        <end position="24"/>
    </location>
</feature>
<accession>A0A518CVE9</accession>
<evidence type="ECO:0000256" key="1">
    <source>
        <dbReference type="ARBA" id="ARBA00004141"/>
    </source>
</evidence>
<evidence type="ECO:0000313" key="7">
    <source>
        <dbReference type="Proteomes" id="UP000319342"/>
    </source>
</evidence>
<evidence type="ECO:0000256" key="3">
    <source>
        <dbReference type="ARBA" id="ARBA00022989"/>
    </source>
</evidence>
<dbReference type="RefSeq" id="WP_145182388.1">
    <property type="nucleotide sequence ID" value="NZ_CP036290.1"/>
</dbReference>